<dbReference type="InterPro" id="IPR016024">
    <property type="entry name" value="ARM-type_fold"/>
</dbReference>
<evidence type="ECO:0000313" key="2">
    <source>
        <dbReference type="Proteomes" id="UP000323000"/>
    </source>
</evidence>
<evidence type="ECO:0000313" key="1">
    <source>
        <dbReference type="EMBL" id="TXG66759.1"/>
    </source>
</evidence>
<sequence>MLQKLGIEILTSLALEENATERIGGTGGILFFKEATPQNQIHVRIAAGEALALLALDSKSNCHRILKLKVLDRLVETLEVPLLRVNYARILTNLCSYSSVELIASTSYEDFQLQPNRFIVQDLLPSLNTYQKGTNYRKNTNIHRLRKVIWRFAIELAIWMMTDKVTNVHIFKEMGMEKELEVVLETTAELKIFNIFSGTVGLSKHSTTIHSLVETALKLLEDE</sequence>
<dbReference type="AlphaFoldDB" id="A0A5C7ID01"/>
<proteinExistence type="predicted"/>
<organism evidence="1 2">
    <name type="scientific">Acer yangbiense</name>
    <dbReference type="NCBI Taxonomy" id="1000413"/>
    <lineage>
        <taxon>Eukaryota</taxon>
        <taxon>Viridiplantae</taxon>
        <taxon>Streptophyta</taxon>
        <taxon>Embryophyta</taxon>
        <taxon>Tracheophyta</taxon>
        <taxon>Spermatophyta</taxon>
        <taxon>Magnoliopsida</taxon>
        <taxon>eudicotyledons</taxon>
        <taxon>Gunneridae</taxon>
        <taxon>Pentapetalae</taxon>
        <taxon>rosids</taxon>
        <taxon>malvids</taxon>
        <taxon>Sapindales</taxon>
        <taxon>Sapindaceae</taxon>
        <taxon>Hippocastanoideae</taxon>
        <taxon>Acereae</taxon>
        <taxon>Acer</taxon>
    </lineage>
</organism>
<evidence type="ECO:0008006" key="3">
    <source>
        <dbReference type="Google" id="ProtNLM"/>
    </source>
</evidence>
<dbReference type="PANTHER" id="PTHR33115:SF50">
    <property type="entry name" value="ARM REPEAT SUPERFAMILY PROTEIN"/>
    <property type="match status" value="1"/>
</dbReference>
<keyword evidence="2" id="KW-1185">Reference proteome</keyword>
<dbReference type="OrthoDB" id="687445at2759"/>
<gene>
    <name evidence="1" type="ORF">EZV62_008034</name>
</gene>
<name>A0A5C7ID01_9ROSI</name>
<dbReference type="PANTHER" id="PTHR33115">
    <property type="entry name" value="ARM REPEAT SUPERFAMILY PROTEIN"/>
    <property type="match status" value="1"/>
</dbReference>
<dbReference type="InterPro" id="IPR011989">
    <property type="entry name" value="ARM-like"/>
</dbReference>
<dbReference type="EMBL" id="VAHF01000003">
    <property type="protein sequence ID" value="TXG66759.1"/>
    <property type="molecule type" value="Genomic_DNA"/>
</dbReference>
<dbReference type="Proteomes" id="UP000323000">
    <property type="component" value="Chromosome 3"/>
</dbReference>
<dbReference type="SUPFAM" id="SSF48371">
    <property type="entry name" value="ARM repeat"/>
    <property type="match status" value="1"/>
</dbReference>
<reference evidence="2" key="1">
    <citation type="journal article" date="2019" name="Gigascience">
        <title>De novo genome assembly of the endangered Acer yangbiense, a plant species with extremely small populations endemic to Yunnan Province, China.</title>
        <authorList>
            <person name="Yang J."/>
            <person name="Wariss H.M."/>
            <person name="Tao L."/>
            <person name="Zhang R."/>
            <person name="Yun Q."/>
            <person name="Hollingsworth P."/>
            <person name="Dao Z."/>
            <person name="Luo G."/>
            <person name="Guo H."/>
            <person name="Ma Y."/>
            <person name="Sun W."/>
        </authorList>
    </citation>
    <scope>NUCLEOTIDE SEQUENCE [LARGE SCALE GENOMIC DNA]</scope>
    <source>
        <strain evidence="2">cv. Malutang</strain>
    </source>
</reference>
<accession>A0A5C7ID01</accession>
<dbReference type="Gene3D" id="1.25.10.10">
    <property type="entry name" value="Leucine-rich Repeat Variant"/>
    <property type="match status" value="1"/>
</dbReference>
<protein>
    <recommendedName>
        <fullName evidence="3">Armadillo repeat-containing domain-containing protein</fullName>
    </recommendedName>
</protein>
<comment type="caution">
    <text evidence="1">The sequence shown here is derived from an EMBL/GenBank/DDBJ whole genome shotgun (WGS) entry which is preliminary data.</text>
</comment>